<protein>
    <recommendedName>
        <fullName evidence="1">Cupin type-2 domain-containing protein</fullName>
    </recommendedName>
</protein>
<gene>
    <name evidence="2" type="ORF">COV24_00445</name>
</gene>
<dbReference type="EMBL" id="PCXU01000006">
    <property type="protein sequence ID" value="PIR43875.1"/>
    <property type="molecule type" value="Genomic_DNA"/>
</dbReference>
<comment type="caution">
    <text evidence="2">The sequence shown here is derived from an EMBL/GenBank/DDBJ whole genome shotgun (WGS) entry which is preliminary data.</text>
</comment>
<dbReference type="SUPFAM" id="SSF51182">
    <property type="entry name" value="RmlC-like cupins"/>
    <property type="match status" value="1"/>
</dbReference>
<dbReference type="Pfam" id="PF07883">
    <property type="entry name" value="Cupin_2"/>
    <property type="match status" value="1"/>
</dbReference>
<proteinExistence type="predicted"/>
<organism evidence="2 3">
    <name type="scientific">candidate division WWE3 bacterium CG10_big_fil_rev_8_21_14_0_10_32_10</name>
    <dbReference type="NCBI Taxonomy" id="1975090"/>
    <lineage>
        <taxon>Bacteria</taxon>
        <taxon>Katanobacteria</taxon>
    </lineage>
</organism>
<feature type="domain" description="Cupin type-2" evidence="1">
    <location>
        <begin position="37"/>
        <end position="96"/>
    </location>
</feature>
<dbReference type="Gene3D" id="2.60.120.10">
    <property type="entry name" value="Jelly Rolls"/>
    <property type="match status" value="1"/>
</dbReference>
<evidence type="ECO:0000259" key="1">
    <source>
        <dbReference type="Pfam" id="PF07883"/>
    </source>
</evidence>
<dbReference type="InterPro" id="IPR014710">
    <property type="entry name" value="RmlC-like_jellyroll"/>
</dbReference>
<dbReference type="InterPro" id="IPR013096">
    <property type="entry name" value="Cupin_2"/>
</dbReference>
<reference evidence="2 3" key="1">
    <citation type="submission" date="2017-09" db="EMBL/GenBank/DDBJ databases">
        <title>Depth-based differentiation of microbial function through sediment-hosted aquifers and enrichment of novel symbionts in the deep terrestrial subsurface.</title>
        <authorList>
            <person name="Probst A.J."/>
            <person name="Ladd B."/>
            <person name="Jarett J.K."/>
            <person name="Geller-Mcgrath D.E."/>
            <person name="Sieber C.M."/>
            <person name="Emerson J.B."/>
            <person name="Anantharaman K."/>
            <person name="Thomas B.C."/>
            <person name="Malmstrom R."/>
            <person name="Stieglmeier M."/>
            <person name="Klingl A."/>
            <person name="Woyke T."/>
            <person name="Ryan C.M."/>
            <person name="Banfield J.F."/>
        </authorList>
    </citation>
    <scope>NUCLEOTIDE SEQUENCE [LARGE SCALE GENOMIC DNA]</scope>
    <source>
        <strain evidence="2">CG10_big_fil_rev_8_21_14_0_10_32_10</strain>
    </source>
</reference>
<evidence type="ECO:0000313" key="3">
    <source>
        <dbReference type="Proteomes" id="UP000230214"/>
    </source>
</evidence>
<dbReference type="AlphaFoldDB" id="A0A2H0RDI0"/>
<name>A0A2H0RDI0_UNCKA</name>
<sequence>MKKISIDKAVSENWGGVESLNYKVDKNNSIVYAKLKGEHGEVKTEKRQRMYYILSGIGKFTVGTKVIDAKKGDVIVIPPNSKYNYKSTNTSTLVVILFMELWDN</sequence>
<dbReference type="InterPro" id="IPR011051">
    <property type="entry name" value="RmlC_Cupin_sf"/>
</dbReference>
<accession>A0A2H0RDI0</accession>
<evidence type="ECO:0000313" key="2">
    <source>
        <dbReference type="EMBL" id="PIR43875.1"/>
    </source>
</evidence>
<dbReference type="Proteomes" id="UP000230214">
    <property type="component" value="Unassembled WGS sequence"/>
</dbReference>